<feature type="active site" description="Charge relay system" evidence="5">
    <location>
        <position position="157"/>
    </location>
</feature>
<name>A0ABN6CHF8_9ACTN</name>
<dbReference type="EMBL" id="AP023356">
    <property type="protein sequence ID" value="BCJ44376.1"/>
    <property type="molecule type" value="Genomic_DNA"/>
</dbReference>
<feature type="signal peptide" evidence="6">
    <location>
        <begin position="1"/>
        <end position="30"/>
    </location>
</feature>
<keyword evidence="6" id="KW-0732">Signal</keyword>
<dbReference type="Pfam" id="PF00082">
    <property type="entry name" value="Peptidase_S8"/>
    <property type="match status" value="1"/>
</dbReference>
<evidence type="ECO:0000313" key="9">
    <source>
        <dbReference type="Proteomes" id="UP000676967"/>
    </source>
</evidence>
<feature type="active site" description="Charge relay system" evidence="5">
    <location>
        <position position="191"/>
    </location>
</feature>
<dbReference type="InterPro" id="IPR023828">
    <property type="entry name" value="Peptidase_S8_Ser-AS"/>
</dbReference>
<dbReference type="InterPro" id="IPR050131">
    <property type="entry name" value="Peptidase_S8_subtilisin-like"/>
</dbReference>
<accession>A0ABN6CHF8</accession>
<feature type="chain" id="PRO_5046495665" description="Peptidase S8/S53 domain-containing protein" evidence="6">
    <location>
        <begin position="31"/>
        <end position="610"/>
    </location>
</feature>
<reference evidence="8 9" key="1">
    <citation type="submission" date="2020-08" db="EMBL/GenBank/DDBJ databases">
        <title>Whole genome shotgun sequence of Actinoplanes ianthinogenes NBRC 13996.</title>
        <authorList>
            <person name="Komaki H."/>
            <person name="Tamura T."/>
        </authorList>
    </citation>
    <scope>NUCLEOTIDE SEQUENCE [LARGE SCALE GENOMIC DNA]</scope>
    <source>
        <strain evidence="8 9">NBRC 13996</strain>
    </source>
</reference>
<gene>
    <name evidence="8" type="ORF">Aiant_50330</name>
</gene>
<dbReference type="Gene3D" id="3.40.50.200">
    <property type="entry name" value="Peptidase S8/S53 domain"/>
    <property type="match status" value="1"/>
</dbReference>
<evidence type="ECO:0000256" key="3">
    <source>
        <dbReference type="ARBA" id="ARBA00022801"/>
    </source>
</evidence>
<proteinExistence type="inferred from homology"/>
<keyword evidence="9" id="KW-1185">Reference proteome</keyword>
<organism evidence="8 9">
    <name type="scientific">Actinoplanes ianthinogenes</name>
    <dbReference type="NCBI Taxonomy" id="122358"/>
    <lineage>
        <taxon>Bacteria</taxon>
        <taxon>Bacillati</taxon>
        <taxon>Actinomycetota</taxon>
        <taxon>Actinomycetes</taxon>
        <taxon>Micromonosporales</taxon>
        <taxon>Micromonosporaceae</taxon>
        <taxon>Actinoplanes</taxon>
    </lineage>
</organism>
<sequence>MNRTARRWTVGLLSAALITVAGGVAGTAEAAADSLPVRLLVGLKPGYDATARMSTLAKLGLQGAEAKGHARNSLLAELGAKSLSVPSAQVQLTLAALRRDPAVAYAQVDIQRHLTEVAAPNDTLYADGHQPELAQIRVPDAWQATTGSDAVTIAVVDSGVNPVGDLADKVLPGFDFFNYDNDPADDGKFPHGTVVSSLIAGSADNGTGLAGVCWKCRILPVKVMGADGSGYDSDIAQGILYAVNHGAQIINMSLGGYQYDQVLASAVAYANARGVLVVASAGNENTARKSYPAALPDVLSVGGTNTRVGGNSRVYFSNYSTDWVDVAAPAITAGMWGDGTYCYDTTDTAGPCRFIDRNGVSQYMVQGTSFSSPLVAGVAGLIKSAHPEYTGWGLQRAITSSAVQSGTKWTKYGLVDAAVALTRGTDTIKPTVTGISPGQWAKVHGTVAITPLGLKDDWSGIGAVQLYVGGQYHSWSYTGPSFAPKLNTAGKNGPITVQLRVWDKGGNFVWSGTRTLMADNIKPKVSVTSWPKNKAKVKGTVTVKAKASDASGISKVQLLVNGKVVATDYKAGYKLTFKVSKQKKTMKVKVRVYDKAGNYTTSSIRTYTRA</sequence>
<keyword evidence="4 5" id="KW-0720">Serine protease</keyword>
<dbReference type="InterPro" id="IPR022398">
    <property type="entry name" value="Peptidase_S8_His-AS"/>
</dbReference>
<dbReference type="InterPro" id="IPR000209">
    <property type="entry name" value="Peptidase_S8/S53_dom"/>
</dbReference>
<keyword evidence="3 5" id="KW-0378">Hydrolase</keyword>
<evidence type="ECO:0000256" key="6">
    <source>
        <dbReference type="SAM" id="SignalP"/>
    </source>
</evidence>
<protein>
    <recommendedName>
        <fullName evidence="7">Peptidase S8/S53 domain-containing protein</fullName>
    </recommendedName>
</protein>
<dbReference type="RefSeq" id="WP_189329258.1">
    <property type="nucleotide sequence ID" value="NZ_AP023356.1"/>
</dbReference>
<dbReference type="PANTHER" id="PTHR43806">
    <property type="entry name" value="PEPTIDASE S8"/>
    <property type="match status" value="1"/>
</dbReference>
<dbReference type="SUPFAM" id="SSF52743">
    <property type="entry name" value="Subtilisin-like"/>
    <property type="match status" value="1"/>
</dbReference>
<dbReference type="PRINTS" id="PR00723">
    <property type="entry name" value="SUBTILISIN"/>
</dbReference>
<keyword evidence="2 5" id="KW-0645">Protease</keyword>
<evidence type="ECO:0000256" key="5">
    <source>
        <dbReference type="PROSITE-ProRule" id="PRU01240"/>
    </source>
</evidence>
<dbReference type="Gene3D" id="2.60.40.10">
    <property type="entry name" value="Immunoglobulins"/>
    <property type="match status" value="1"/>
</dbReference>
<dbReference type="InterPro" id="IPR036852">
    <property type="entry name" value="Peptidase_S8/S53_dom_sf"/>
</dbReference>
<dbReference type="PROSITE" id="PS00137">
    <property type="entry name" value="SUBTILASE_HIS"/>
    <property type="match status" value="1"/>
</dbReference>
<dbReference type="PROSITE" id="PS51892">
    <property type="entry name" value="SUBTILASE"/>
    <property type="match status" value="1"/>
</dbReference>
<evidence type="ECO:0000313" key="8">
    <source>
        <dbReference type="EMBL" id="BCJ44376.1"/>
    </source>
</evidence>
<comment type="similarity">
    <text evidence="1 5">Belongs to the peptidase S8 family.</text>
</comment>
<feature type="active site" description="Charge relay system" evidence="5">
    <location>
        <position position="369"/>
    </location>
</feature>
<feature type="domain" description="Peptidase S8/S53" evidence="7">
    <location>
        <begin position="149"/>
        <end position="405"/>
    </location>
</feature>
<dbReference type="InterPro" id="IPR015500">
    <property type="entry name" value="Peptidase_S8_subtilisin-rel"/>
</dbReference>
<evidence type="ECO:0000256" key="1">
    <source>
        <dbReference type="ARBA" id="ARBA00011073"/>
    </source>
</evidence>
<evidence type="ECO:0000259" key="7">
    <source>
        <dbReference type="Pfam" id="PF00082"/>
    </source>
</evidence>
<dbReference type="Pfam" id="PF17957">
    <property type="entry name" value="Big_7"/>
    <property type="match status" value="1"/>
</dbReference>
<dbReference type="InterPro" id="IPR013783">
    <property type="entry name" value="Ig-like_fold"/>
</dbReference>
<evidence type="ECO:0000256" key="2">
    <source>
        <dbReference type="ARBA" id="ARBA00022670"/>
    </source>
</evidence>
<dbReference type="PANTHER" id="PTHR43806:SF11">
    <property type="entry name" value="CEREVISIN-RELATED"/>
    <property type="match status" value="1"/>
</dbReference>
<dbReference type="Proteomes" id="UP000676967">
    <property type="component" value="Chromosome"/>
</dbReference>
<evidence type="ECO:0000256" key="4">
    <source>
        <dbReference type="ARBA" id="ARBA00022825"/>
    </source>
</evidence>
<dbReference type="PROSITE" id="PS00138">
    <property type="entry name" value="SUBTILASE_SER"/>
    <property type="match status" value="1"/>
</dbReference>